<sequence>MSTLSELPPELLHLTALYLRTVDCSNLSLTCWMIYNAVAPVLFESIRIFDEFSGDISQLFDECPLVKSATRHITLFQWDSDFIAATLSADIATFLNLTSLCLLLNNAPHLCWMQQLHRLFLNLRNHRINKLKLELTDFIDPGCGHLSSTFKDGNT</sequence>
<evidence type="ECO:0008006" key="3">
    <source>
        <dbReference type="Google" id="ProtNLM"/>
    </source>
</evidence>
<comment type="caution">
    <text evidence="1">The sequence shown here is derived from an EMBL/GenBank/DDBJ whole genome shotgun (WGS) entry which is preliminary data.</text>
</comment>
<dbReference type="OrthoDB" id="3089422at2759"/>
<dbReference type="Proteomes" id="UP000807025">
    <property type="component" value="Unassembled WGS sequence"/>
</dbReference>
<proteinExistence type="predicted"/>
<gene>
    <name evidence="1" type="ORF">BDN71DRAFT_1594644</name>
</gene>
<dbReference type="AlphaFoldDB" id="A0A9P6D8S7"/>
<reference evidence="1" key="1">
    <citation type="submission" date="2020-11" db="EMBL/GenBank/DDBJ databases">
        <authorList>
            <consortium name="DOE Joint Genome Institute"/>
            <person name="Ahrendt S."/>
            <person name="Riley R."/>
            <person name="Andreopoulos W."/>
            <person name="Labutti K."/>
            <person name="Pangilinan J."/>
            <person name="Ruiz-Duenas F.J."/>
            <person name="Barrasa J.M."/>
            <person name="Sanchez-Garcia M."/>
            <person name="Camarero S."/>
            <person name="Miyauchi S."/>
            <person name="Serrano A."/>
            <person name="Linde D."/>
            <person name="Babiker R."/>
            <person name="Drula E."/>
            <person name="Ayuso-Fernandez I."/>
            <person name="Pacheco R."/>
            <person name="Padilla G."/>
            <person name="Ferreira P."/>
            <person name="Barriuso J."/>
            <person name="Kellner H."/>
            <person name="Castanera R."/>
            <person name="Alfaro M."/>
            <person name="Ramirez L."/>
            <person name="Pisabarro A.G."/>
            <person name="Kuo A."/>
            <person name="Tritt A."/>
            <person name="Lipzen A."/>
            <person name="He G."/>
            <person name="Yan M."/>
            <person name="Ng V."/>
            <person name="Cullen D."/>
            <person name="Martin F."/>
            <person name="Rosso M.-N."/>
            <person name="Henrissat B."/>
            <person name="Hibbett D."/>
            <person name="Martinez A.T."/>
            <person name="Grigoriev I.V."/>
        </authorList>
    </citation>
    <scope>NUCLEOTIDE SEQUENCE</scope>
    <source>
        <strain evidence="1">ATCC 90797</strain>
    </source>
</reference>
<evidence type="ECO:0000313" key="1">
    <source>
        <dbReference type="EMBL" id="KAF9487090.1"/>
    </source>
</evidence>
<protein>
    <recommendedName>
        <fullName evidence="3">F-box domain-containing protein</fullName>
    </recommendedName>
</protein>
<organism evidence="1 2">
    <name type="scientific">Pleurotus eryngii</name>
    <name type="common">Boletus of the steppes</name>
    <dbReference type="NCBI Taxonomy" id="5323"/>
    <lineage>
        <taxon>Eukaryota</taxon>
        <taxon>Fungi</taxon>
        <taxon>Dikarya</taxon>
        <taxon>Basidiomycota</taxon>
        <taxon>Agaricomycotina</taxon>
        <taxon>Agaricomycetes</taxon>
        <taxon>Agaricomycetidae</taxon>
        <taxon>Agaricales</taxon>
        <taxon>Pleurotineae</taxon>
        <taxon>Pleurotaceae</taxon>
        <taxon>Pleurotus</taxon>
    </lineage>
</organism>
<name>A0A9P6D8S7_PLEER</name>
<evidence type="ECO:0000313" key="2">
    <source>
        <dbReference type="Proteomes" id="UP000807025"/>
    </source>
</evidence>
<dbReference type="EMBL" id="MU154823">
    <property type="protein sequence ID" value="KAF9487090.1"/>
    <property type="molecule type" value="Genomic_DNA"/>
</dbReference>
<keyword evidence="2" id="KW-1185">Reference proteome</keyword>
<accession>A0A9P6D8S7</accession>